<dbReference type="Proteomes" id="UP000233256">
    <property type="component" value="Unassembled WGS sequence"/>
</dbReference>
<evidence type="ECO:0008006" key="3">
    <source>
        <dbReference type="Google" id="ProtNLM"/>
    </source>
</evidence>
<dbReference type="SUPFAM" id="SSF51445">
    <property type="entry name" value="(Trans)glycosidases"/>
    <property type="match status" value="1"/>
</dbReference>
<accession>A0A2N1PMI0</accession>
<dbReference type="InterPro" id="IPR017853">
    <property type="entry name" value="GH"/>
</dbReference>
<sequence length="411" mass="46849">MPVKLVKLFVLVFLLNFLALPILFAEQKKTRLGVFHLPEPGIFPSLGLEAVRAIIKDSNIKDLFAQLDRGVKPENIKILKLTKSFKRAGTDLIVTLRWPDYQSVQLRELIDGRDNINALYDRVPLGRDRAESLALLSRFIEKFGDQIKVISLQNECLGGPGRYHENDMTGNGNGKFSNAGEWLAEVAKTVFKIRAANPRLSHLKIASPVWQGITKLIEMKMDIPVYSTHPKVNLIAEIAKISNQYCDFVDLHFLENPISEWPAIISYVRKYTSLPLITTEWAGLANVKTWLNEPISALTKDLLIASFGQSDAITNSDFVKIAHEKKLQRRFWEKFMTQMPHEKDFMISSFKLMQKEGFAYACWALGLQYGHSVFDLNTLFANLTTNERFAPNEPVFSELIKLVEYLKSEKK</sequence>
<name>A0A2N1PMI0_9BACT</name>
<evidence type="ECO:0000313" key="1">
    <source>
        <dbReference type="EMBL" id="PKK89546.1"/>
    </source>
</evidence>
<comment type="caution">
    <text evidence="1">The sequence shown here is derived from an EMBL/GenBank/DDBJ whole genome shotgun (WGS) entry which is preliminary data.</text>
</comment>
<proteinExistence type="predicted"/>
<dbReference type="EMBL" id="PGXC01000016">
    <property type="protein sequence ID" value="PKK89546.1"/>
    <property type="molecule type" value="Genomic_DNA"/>
</dbReference>
<organism evidence="1 2">
    <name type="scientific">Candidatus Wallbacteria bacterium HGW-Wallbacteria-1</name>
    <dbReference type="NCBI Taxonomy" id="2013854"/>
    <lineage>
        <taxon>Bacteria</taxon>
        <taxon>Candidatus Walliibacteriota</taxon>
    </lineage>
</organism>
<gene>
    <name evidence="1" type="ORF">CVV64_14155</name>
</gene>
<protein>
    <recommendedName>
        <fullName evidence="3">Glycoside hydrolase family 5 domain-containing protein</fullName>
    </recommendedName>
</protein>
<dbReference type="AlphaFoldDB" id="A0A2N1PMI0"/>
<evidence type="ECO:0000313" key="2">
    <source>
        <dbReference type="Proteomes" id="UP000233256"/>
    </source>
</evidence>
<reference evidence="1 2" key="1">
    <citation type="journal article" date="2017" name="ISME J.">
        <title>Potential for microbial H2 and metal transformations associated with novel bacteria and archaea in deep terrestrial subsurface sediments.</title>
        <authorList>
            <person name="Hernsdorf A.W."/>
            <person name="Amano Y."/>
            <person name="Miyakawa K."/>
            <person name="Ise K."/>
            <person name="Suzuki Y."/>
            <person name="Anantharaman K."/>
            <person name="Probst A."/>
            <person name="Burstein D."/>
            <person name="Thomas B.C."/>
            <person name="Banfield J.F."/>
        </authorList>
    </citation>
    <scope>NUCLEOTIDE SEQUENCE [LARGE SCALE GENOMIC DNA]</scope>
    <source>
        <strain evidence="1">HGW-Wallbacteria-1</strain>
    </source>
</reference>